<keyword evidence="1" id="KW-0175">Coiled coil</keyword>
<protein>
    <submittedName>
        <fullName evidence="4">Putative caspar</fullName>
    </submittedName>
</protein>
<dbReference type="InterPro" id="IPR000626">
    <property type="entry name" value="Ubiquitin-like_dom"/>
</dbReference>
<evidence type="ECO:0000256" key="2">
    <source>
        <dbReference type="SAM" id="MobiDB-lite"/>
    </source>
</evidence>
<dbReference type="Gene3D" id="1.10.8.10">
    <property type="entry name" value="DNA helicase RuvA subunit, C-terminal domain"/>
    <property type="match status" value="1"/>
</dbReference>
<dbReference type="GO" id="GO:0005634">
    <property type="term" value="C:nucleus"/>
    <property type="evidence" value="ECO:0007669"/>
    <property type="project" value="TreeGrafter"/>
</dbReference>
<dbReference type="PROSITE" id="PS50033">
    <property type="entry name" value="UBX"/>
    <property type="match status" value="1"/>
</dbReference>
<dbReference type="PANTHER" id="PTHR23322:SF96">
    <property type="entry name" value="FAS-ASSOCIATED FACTOR 1"/>
    <property type="match status" value="1"/>
</dbReference>
<dbReference type="SUPFAM" id="SSF54236">
    <property type="entry name" value="Ubiquitin-like"/>
    <property type="match status" value="3"/>
</dbReference>
<dbReference type="PANTHER" id="PTHR23322">
    <property type="entry name" value="FAS-ASSOCIATED PROTEIN"/>
    <property type="match status" value="1"/>
</dbReference>
<name>U5EXF8_9DIPT</name>
<dbReference type="SMART" id="SM00166">
    <property type="entry name" value="UBX"/>
    <property type="match status" value="1"/>
</dbReference>
<dbReference type="SMART" id="SM00594">
    <property type="entry name" value="UAS"/>
    <property type="match status" value="1"/>
</dbReference>
<dbReference type="InterPro" id="IPR050730">
    <property type="entry name" value="UBX_domain-protein"/>
</dbReference>
<dbReference type="InterPro" id="IPR001012">
    <property type="entry name" value="UBX_dom"/>
</dbReference>
<evidence type="ECO:0000313" key="4">
    <source>
        <dbReference type="EMBL" id="JAB59776.1"/>
    </source>
</evidence>
<organism evidence="4">
    <name type="scientific">Corethrella appendiculata</name>
    <dbReference type="NCBI Taxonomy" id="1370023"/>
    <lineage>
        <taxon>Eukaryota</taxon>
        <taxon>Metazoa</taxon>
        <taxon>Ecdysozoa</taxon>
        <taxon>Arthropoda</taxon>
        <taxon>Hexapoda</taxon>
        <taxon>Insecta</taxon>
        <taxon>Pterygota</taxon>
        <taxon>Neoptera</taxon>
        <taxon>Endopterygota</taxon>
        <taxon>Diptera</taxon>
        <taxon>Nematocera</taxon>
        <taxon>Culicoidea</taxon>
        <taxon>Chaoboridae</taxon>
        <taxon>Corethrella</taxon>
    </lineage>
</organism>
<dbReference type="InterPro" id="IPR049483">
    <property type="entry name" value="FAF1_2-like_UAS"/>
</dbReference>
<reference evidence="4" key="1">
    <citation type="journal article" date="2014" name="Insect Biochem. Mol. Biol.">
        <title>An insight into the sialome of the frog biting fly, Corethrella appendiculata.</title>
        <authorList>
            <person name="Ribeiro J.M.C."/>
            <person name="Chagas A.C."/>
            <person name="Pham V.M."/>
            <person name="Lounibos L.P."/>
            <person name="Calvo E."/>
        </authorList>
    </citation>
    <scope>NUCLEOTIDE SEQUENCE</scope>
    <source>
        <tissue evidence="4">Salivary glands</tissue>
    </source>
</reference>
<feature type="compositionally biased region" description="Low complexity" evidence="2">
    <location>
        <begin position="318"/>
        <end position="329"/>
    </location>
</feature>
<evidence type="ECO:0000259" key="3">
    <source>
        <dbReference type="PROSITE" id="PS50033"/>
    </source>
</evidence>
<dbReference type="InterPro" id="IPR033043">
    <property type="entry name" value="FAF1-like_UBX"/>
</dbReference>
<dbReference type="EMBL" id="GANO01000095">
    <property type="protein sequence ID" value="JAB59776.1"/>
    <property type="molecule type" value="mRNA"/>
</dbReference>
<feature type="domain" description="UBX" evidence="3">
    <location>
        <begin position="619"/>
        <end position="696"/>
    </location>
</feature>
<dbReference type="Pfam" id="PF00240">
    <property type="entry name" value="ubiquitin"/>
    <property type="match status" value="1"/>
</dbReference>
<dbReference type="GO" id="GO:0036503">
    <property type="term" value="P:ERAD pathway"/>
    <property type="evidence" value="ECO:0007669"/>
    <property type="project" value="TreeGrafter"/>
</dbReference>
<dbReference type="Pfam" id="PF21021">
    <property type="entry name" value="FAF1"/>
    <property type="match status" value="1"/>
</dbReference>
<evidence type="ECO:0000256" key="1">
    <source>
        <dbReference type="SAM" id="Coils"/>
    </source>
</evidence>
<proteinExistence type="evidence at transcript level"/>
<dbReference type="GO" id="GO:0043130">
    <property type="term" value="F:ubiquitin binding"/>
    <property type="evidence" value="ECO:0007669"/>
    <property type="project" value="TreeGrafter"/>
</dbReference>
<feature type="non-terminal residue" evidence="4">
    <location>
        <position position="1"/>
    </location>
</feature>
<dbReference type="AlphaFoldDB" id="U5EXF8"/>
<dbReference type="Pfam" id="PF14555">
    <property type="entry name" value="UBA_4"/>
    <property type="match status" value="1"/>
</dbReference>
<sequence>NFQSITAIEDVAEAIFHLEESNWDLLTAIHRVLPQDSQDVPPATAHTPNTNHMATSTSSTSTLAFNNFNNDFDSMSNVEELMTAPSSPAKVKHMQNIGGQAAAIAAANFGASTSRSTATASTAATNCDFNSVLNYLDIKSQDVTFNINFNNKIYSLRLSNNSTVEDLKKKICEKTSVPLCRQALKGWDQNKQREAQINSSILKTLNITSVNNLHLTDLSEEGFMGETNDILQAMNNQNYTLHISTPDGQILKLNYPGRQTILQIKTDVYAITNIPVRYQQWSGWPTNVNNSTTLAESGIELEHNLVLRSNEDSSKKLTNNNSTNNRNNSVIQIDDSDSSVEEFEDASDFNTDDDIFSEAPIQNRIKNLIPDQVDDETIGSIQFVENYVERYGHQHPMFFQGSLEDALKEACKPSAKDRKLLAIYLHHDGSVLTNVFCGQLLSCESIIQMLVDNYVLYGWDLSFESNKNMFLSSVSACVGVTASITVRNIPVDQLPAVLIISKNRSQCEVFQVIHGNVGVDDLLSQLMEASDMYNEQLKIEIREENDRFAREQVKLEQDVAYRESLEADRAKEEAKRQKEIILQTERRRLESERAESEAKRDAIRACARQNLPEEPQEIQGPNITRIRVRTPTGSLLERRFYIDHKLQALLDFVTAEGFLVEEYKLITSFPKRDLTSLNSDETLKEMKLYPQETVILEER</sequence>
<dbReference type="SUPFAM" id="SSF52833">
    <property type="entry name" value="Thioredoxin-like"/>
    <property type="match status" value="1"/>
</dbReference>
<dbReference type="InterPro" id="IPR036249">
    <property type="entry name" value="Thioredoxin-like_sf"/>
</dbReference>
<accession>U5EXF8</accession>
<dbReference type="Gene3D" id="3.40.30.10">
    <property type="entry name" value="Glutaredoxin"/>
    <property type="match status" value="1"/>
</dbReference>
<dbReference type="CDD" id="cd01771">
    <property type="entry name" value="UBX_UBXN3A"/>
    <property type="match status" value="1"/>
</dbReference>
<feature type="region of interest" description="Disordered" evidence="2">
    <location>
        <begin position="311"/>
        <end position="330"/>
    </location>
</feature>
<dbReference type="GO" id="GO:0005783">
    <property type="term" value="C:endoplasmic reticulum"/>
    <property type="evidence" value="ECO:0007669"/>
    <property type="project" value="TreeGrafter"/>
</dbReference>
<dbReference type="InterPro" id="IPR029071">
    <property type="entry name" value="Ubiquitin-like_domsf"/>
</dbReference>
<feature type="coiled-coil region" evidence="1">
    <location>
        <begin position="534"/>
        <end position="587"/>
    </location>
</feature>
<dbReference type="Gene3D" id="3.10.20.90">
    <property type="entry name" value="Phosphatidylinositol 3-kinase Catalytic Subunit, Chain A, domain 1"/>
    <property type="match status" value="3"/>
</dbReference>
<feature type="region of interest" description="Disordered" evidence="2">
    <location>
        <begin position="37"/>
        <end position="58"/>
    </location>
</feature>
<dbReference type="InterPro" id="IPR006577">
    <property type="entry name" value="UAS"/>
</dbReference>
<dbReference type="Pfam" id="PF00789">
    <property type="entry name" value="UBX"/>
    <property type="match status" value="1"/>
</dbReference>